<gene>
    <name evidence="1" type="ORF">H8708_09520</name>
</gene>
<dbReference type="Gene3D" id="3.30.1460.30">
    <property type="entry name" value="YgaC/TfoX-N like chaperone"/>
    <property type="match status" value="1"/>
</dbReference>
<evidence type="ECO:0000313" key="1">
    <source>
        <dbReference type="EMBL" id="MBC8599459.1"/>
    </source>
</evidence>
<evidence type="ECO:0000313" key="2">
    <source>
        <dbReference type="Proteomes" id="UP000647491"/>
    </source>
</evidence>
<dbReference type="EMBL" id="JACRTJ010000020">
    <property type="protein sequence ID" value="MBC8599459.1"/>
    <property type="molecule type" value="Genomic_DNA"/>
</dbReference>
<organism evidence="1 2">
    <name type="scientific">Enterocloster hominis</name>
    <name type="common">ex Liu et al. 2021</name>
    <dbReference type="NCBI Taxonomy" id="2763663"/>
    <lineage>
        <taxon>Bacteria</taxon>
        <taxon>Bacillati</taxon>
        <taxon>Bacillota</taxon>
        <taxon>Clostridia</taxon>
        <taxon>Lachnospirales</taxon>
        <taxon>Lachnospiraceae</taxon>
        <taxon>Enterocloster</taxon>
    </lineage>
</organism>
<name>A0ABR7NTL5_9FIRM</name>
<keyword evidence="2" id="KW-1185">Reference proteome</keyword>
<dbReference type="SUPFAM" id="SSF159894">
    <property type="entry name" value="YgaC/TfoX-N like"/>
    <property type="match status" value="1"/>
</dbReference>
<dbReference type="Proteomes" id="UP000647491">
    <property type="component" value="Unassembled WGS sequence"/>
</dbReference>
<sequence>MASGNNYLQFILGQLSDLDDITYRAMMGEFIIYYRGKIVGGIYDARLLVKSTKSAIAYIADPVYEAPYEGAKEMLLVDEVDQKEFLTGLFHAMYEELPMPKQKRKNKYCEGKKE</sequence>
<comment type="caution">
    <text evidence="1">The sequence shown here is derived from an EMBL/GenBank/DDBJ whole genome shotgun (WGS) entry which is preliminary data.</text>
</comment>
<proteinExistence type="predicted"/>
<accession>A0ABR7NTL5</accession>
<protein>
    <submittedName>
        <fullName evidence="1">TfoX/Sxy family protein</fullName>
    </submittedName>
</protein>
<dbReference type="RefSeq" id="WP_262427699.1">
    <property type="nucleotide sequence ID" value="NZ_JACRTJ010000020.1"/>
</dbReference>
<reference evidence="1 2" key="1">
    <citation type="submission" date="2020-08" db="EMBL/GenBank/DDBJ databases">
        <title>Genome public.</title>
        <authorList>
            <person name="Liu C."/>
            <person name="Sun Q."/>
        </authorList>
    </citation>
    <scope>NUCLEOTIDE SEQUENCE [LARGE SCALE GENOMIC DNA]</scope>
    <source>
        <strain evidence="1 2">BX10</strain>
    </source>
</reference>